<dbReference type="PANTHER" id="PTHR23271:SF1">
    <property type="entry name" value="U3 SMALL NUCLEOLAR RNA-ASSOCIATED PROTEIN 6 HOMOLOG"/>
    <property type="match status" value="1"/>
</dbReference>
<organism evidence="8 9">
    <name type="scientific">Aphanomyces euteiches</name>
    <dbReference type="NCBI Taxonomy" id="100861"/>
    <lineage>
        <taxon>Eukaryota</taxon>
        <taxon>Sar</taxon>
        <taxon>Stramenopiles</taxon>
        <taxon>Oomycota</taxon>
        <taxon>Saprolegniomycetes</taxon>
        <taxon>Saprolegniales</taxon>
        <taxon>Verrucalvaceae</taxon>
        <taxon>Aphanomyces</taxon>
    </lineage>
</organism>
<dbReference type="Pfam" id="PF08640">
    <property type="entry name" value="U3_assoc_6"/>
    <property type="match status" value="1"/>
</dbReference>
<dbReference type="EMBL" id="VJMJ01000009">
    <property type="protein sequence ID" value="KAF0744730.1"/>
    <property type="molecule type" value="Genomic_DNA"/>
</dbReference>
<dbReference type="InterPro" id="IPR013949">
    <property type="entry name" value="Utp6"/>
</dbReference>
<dbReference type="GO" id="GO:0030515">
    <property type="term" value="F:snoRNA binding"/>
    <property type="evidence" value="ECO:0007669"/>
    <property type="project" value="InterPro"/>
</dbReference>
<evidence type="ECO:0000256" key="4">
    <source>
        <dbReference type="ARBA" id="ARBA00022737"/>
    </source>
</evidence>
<evidence type="ECO:0000256" key="5">
    <source>
        <dbReference type="ARBA" id="ARBA00023242"/>
    </source>
</evidence>
<name>A0A6G0XVP7_9STRA</name>
<feature type="domain" description="U3 small nucleolar RNA-associated protein 6 N-terminal" evidence="6">
    <location>
        <begin position="9"/>
        <end position="87"/>
    </location>
</feature>
<sequence length="632" mass="71891">MADAVQYIMEKMIPELEDLQTLNIFDKDEIRQIVQKRRDFEYTMKRTPLRKVDCLRYIEYEINLDALRRQRKKRMGLQKKSLSDFAGMQRVHNIFDRALMKHRGDVDLWLQHIAFCKNTGSTKIMSKLFTKALQLHPRNEAIWIEAASWEFASNLNVDSARVLMQRSIRINPHSKKLWHEYFRLELLYVQKLRARREVLGLDAKPQESTLDIAPVEGEEVASGAATDAVAEETSAVEKSRHEILHGAIPKIVFQNAVQAIPQDAVFRLDFLTICNLFPPVYAKPVADVILESAGADFPSDPLVRSAYCEQAMHDSDREVDTRRQEVIQRFRESIAALPTDGMREAFMHWCVSELARTSSSPWFAQQMEECIAALGPLSSSLYFTWIDYTLRAHGLAGAVELAKKATTAFPADGKLWLLRAQLVMRQASIQTQEAPQATAAKRAKKTTPPSPKSVYAAALTVVEDGLKHAKSEVDLLWQRALQLHLSKGSPVSAVRDAFKKALSTATPWSAAWSSLRLQFLTWTHRTQGVAAVRSLYKVFFAGQMLPNSDTLALLRWCVQFESAQESSPSQIATTKGLFEKIVDLYSQDEDVWIEYVQFYRERGMHKEANDVHWRATRVFPTSTTLATLVESN</sequence>
<dbReference type="PANTHER" id="PTHR23271">
    <property type="entry name" value="HEPATOCELLULAR CARCINOMA-ASSOCIATED ANTIGEN 66"/>
    <property type="match status" value="1"/>
</dbReference>
<evidence type="ECO:0000256" key="2">
    <source>
        <dbReference type="ARBA" id="ARBA00010734"/>
    </source>
</evidence>
<comment type="subcellular location">
    <subcellularLocation>
        <location evidence="1">Nucleus</location>
        <location evidence="1">Nucleolus</location>
    </subcellularLocation>
</comment>
<evidence type="ECO:0000259" key="6">
    <source>
        <dbReference type="Pfam" id="PF08640"/>
    </source>
</evidence>
<gene>
    <name evidence="8" type="ORF">Ae201684_001186</name>
</gene>
<dbReference type="Proteomes" id="UP000481153">
    <property type="component" value="Unassembled WGS sequence"/>
</dbReference>
<evidence type="ECO:0000313" key="8">
    <source>
        <dbReference type="EMBL" id="KAF0744730.1"/>
    </source>
</evidence>
<comment type="similarity">
    <text evidence="2">Belongs to the UTP6 family.</text>
</comment>
<reference evidence="8 9" key="1">
    <citation type="submission" date="2019-07" db="EMBL/GenBank/DDBJ databases">
        <title>Genomics analysis of Aphanomyces spp. identifies a new class of oomycete effector associated with host adaptation.</title>
        <authorList>
            <person name="Gaulin E."/>
        </authorList>
    </citation>
    <scope>NUCLEOTIDE SEQUENCE [LARGE SCALE GENOMIC DNA]</scope>
    <source>
        <strain evidence="8 9">ATCC 201684</strain>
    </source>
</reference>
<dbReference type="GO" id="GO:0000462">
    <property type="term" value="P:maturation of SSU-rRNA from tricistronic rRNA transcript (SSU-rRNA, 5.8S rRNA, LSU-rRNA)"/>
    <property type="evidence" value="ECO:0007669"/>
    <property type="project" value="InterPro"/>
</dbReference>
<keyword evidence="5" id="KW-0539">Nucleus</keyword>
<dbReference type="GO" id="GO:0032040">
    <property type="term" value="C:small-subunit processome"/>
    <property type="evidence" value="ECO:0007669"/>
    <property type="project" value="TreeGrafter"/>
</dbReference>
<evidence type="ECO:0000256" key="3">
    <source>
        <dbReference type="ARBA" id="ARBA00022552"/>
    </source>
</evidence>
<dbReference type="AlphaFoldDB" id="A0A6G0XVP7"/>
<evidence type="ECO:0000313" key="9">
    <source>
        <dbReference type="Proteomes" id="UP000481153"/>
    </source>
</evidence>
<dbReference type="GO" id="GO:0034388">
    <property type="term" value="C:Pwp2p-containing subcomplex of 90S preribosome"/>
    <property type="evidence" value="ECO:0007669"/>
    <property type="project" value="TreeGrafter"/>
</dbReference>
<dbReference type="InterPro" id="IPR011990">
    <property type="entry name" value="TPR-like_helical_dom_sf"/>
</dbReference>
<keyword evidence="4" id="KW-0677">Repeat</keyword>
<dbReference type="InterPro" id="IPR003107">
    <property type="entry name" value="HAT"/>
</dbReference>
<dbReference type="InterPro" id="IPR056907">
    <property type="entry name" value="UTP6_C"/>
</dbReference>
<keyword evidence="3" id="KW-0698">rRNA processing</keyword>
<evidence type="ECO:0000256" key="1">
    <source>
        <dbReference type="ARBA" id="ARBA00004604"/>
    </source>
</evidence>
<dbReference type="VEuPathDB" id="FungiDB:AeMF1_011284"/>
<dbReference type="InterPro" id="IPR055347">
    <property type="entry name" value="UTP6_N"/>
</dbReference>
<dbReference type="Gene3D" id="1.25.40.10">
    <property type="entry name" value="Tetratricopeptide repeat domain"/>
    <property type="match status" value="2"/>
</dbReference>
<dbReference type="SMART" id="SM00386">
    <property type="entry name" value="HAT"/>
    <property type="match status" value="4"/>
</dbReference>
<protein>
    <recommendedName>
        <fullName evidence="10">U3 small nucleolar RNA-associated protein 6</fullName>
    </recommendedName>
</protein>
<dbReference type="Pfam" id="PF24892">
    <property type="entry name" value="UTP6_C"/>
    <property type="match status" value="1"/>
</dbReference>
<evidence type="ECO:0000259" key="7">
    <source>
        <dbReference type="Pfam" id="PF24892"/>
    </source>
</evidence>
<proteinExistence type="inferred from homology"/>
<dbReference type="SUPFAM" id="SSF48452">
    <property type="entry name" value="TPR-like"/>
    <property type="match status" value="2"/>
</dbReference>
<keyword evidence="9" id="KW-1185">Reference proteome</keyword>
<comment type="caution">
    <text evidence="8">The sequence shown here is derived from an EMBL/GenBank/DDBJ whole genome shotgun (WGS) entry which is preliminary data.</text>
</comment>
<feature type="domain" description="U3 small nucleolar RNA-associated protein 6 homolog C-terminal" evidence="7">
    <location>
        <begin position="326"/>
        <end position="617"/>
    </location>
</feature>
<evidence type="ECO:0008006" key="10">
    <source>
        <dbReference type="Google" id="ProtNLM"/>
    </source>
</evidence>
<accession>A0A6G0XVP7</accession>